<dbReference type="GeneID" id="59380823"/>
<dbReference type="VEuPathDB" id="FungiDB:PC9H_011005"/>
<evidence type="ECO:0000313" key="4">
    <source>
        <dbReference type="Proteomes" id="UP000623687"/>
    </source>
</evidence>
<sequence length="183" mass="19860">MYSTHPPHDQSVQRTLPHPEPRPNPPQETTSNLPHPPLLPEVSHSTIPSQNSSIHNTNNSSGTLNRVTGDQRFDARSVSTLLNCEGTTIQLVVMSGEAAGEAAGEARATGQVLRDGDGGASSRAEIQRLQARTEELQSDIEWMETRAEDLLLEIERLKDDLPPLEEWGGIEQSEQGGLVGGID</sequence>
<dbReference type="AlphaFoldDB" id="A0A8H7DMI1"/>
<keyword evidence="1" id="KW-0175">Coiled coil</keyword>
<dbReference type="EMBL" id="JACETU010000008">
    <property type="protein sequence ID" value="KAF7422846.1"/>
    <property type="molecule type" value="Genomic_DNA"/>
</dbReference>
<feature type="region of interest" description="Disordered" evidence="2">
    <location>
        <begin position="1"/>
        <end position="67"/>
    </location>
</feature>
<accession>A0A8H7DMI1</accession>
<comment type="caution">
    <text evidence="3">The sequence shown here is derived from an EMBL/GenBank/DDBJ whole genome shotgun (WGS) entry which is preliminary data.</text>
</comment>
<reference evidence="3" key="1">
    <citation type="submission" date="2019-07" db="EMBL/GenBank/DDBJ databases">
        <authorList>
            <person name="Palmer J.M."/>
        </authorList>
    </citation>
    <scope>NUCLEOTIDE SEQUENCE</scope>
    <source>
        <strain evidence="3">PC9</strain>
    </source>
</reference>
<protein>
    <submittedName>
        <fullName evidence="3">Uncharacterized protein</fullName>
    </submittedName>
</protein>
<feature type="region of interest" description="Disordered" evidence="2">
    <location>
        <begin position="164"/>
        <end position="183"/>
    </location>
</feature>
<keyword evidence="4" id="KW-1185">Reference proteome</keyword>
<evidence type="ECO:0000313" key="3">
    <source>
        <dbReference type="EMBL" id="KAF7422846.1"/>
    </source>
</evidence>
<evidence type="ECO:0000256" key="1">
    <source>
        <dbReference type="SAM" id="Coils"/>
    </source>
</evidence>
<dbReference type="RefSeq" id="XP_036627878.1">
    <property type="nucleotide sequence ID" value="XM_036780495.1"/>
</dbReference>
<dbReference type="Proteomes" id="UP000623687">
    <property type="component" value="Unassembled WGS sequence"/>
</dbReference>
<proteinExistence type="predicted"/>
<dbReference type="OrthoDB" id="10626549at2759"/>
<organism evidence="3 4">
    <name type="scientific">Pleurotus ostreatus</name>
    <name type="common">Oyster mushroom</name>
    <name type="synonym">White-rot fungus</name>
    <dbReference type="NCBI Taxonomy" id="5322"/>
    <lineage>
        <taxon>Eukaryota</taxon>
        <taxon>Fungi</taxon>
        <taxon>Dikarya</taxon>
        <taxon>Basidiomycota</taxon>
        <taxon>Agaricomycotina</taxon>
        <taxon>Agaricomycetes</taxon>
        <taxon>Agaricomycetidae</taxon>
        <taxon>Agaricales</taxon>
        <taxon>Pleurotineae</taxon>
        <taxon>Pleurotaceae</taxon>
        <taxon>Pleurotus</taxon>
    </lineage>
</organism>
<feature type="compositionally biased region" description="Polar residues" evidence="2">
    <location>
        <begin position="43"/>
        <end position="67"/>
    </location>
</feature>
<feature type="coiled-coil region" evidence="1">
    <location>
        <begin position="126"/>
        <end position="160"/>
    </location>
</feature>
<evidence type="ECO:0000256" key="2">
    <source>
        <dbReference type="SAM" id="MobiDB-lite"/>
    </source>
</evidence>
<name>A0A8H7DMI1_PLEOS</name>
<gene>
    <name evidence="3" type="ORF">PC9H_011005</name>
</gene>